<accession>A0A4P9W0Q4</accession>
<dbReference type="AlphaFoldDB" id="A0A4P9W0Q4"/>
<sequence length="279" mass="30193">MEVAAVSGAGHGAVDFVLLFGPGSLGMGDLVIHDCRMEVVPTFEFLAFLHARNGAQDVPEVQDRVQHSSRVSMGFCSKLSYGCHILSHARLPSANCLLPAERAINPCLTPYYHPPSPTKHANDHTDCTSTPATHPSKYSYPPAHHPLPITPSSSSQLATLLMQTPTFTRSCCSLLTGLPHPPRPPLRVMPSSTPLRMGQAMGPMLISRKRIRLQSRRAWEAHKAQMWPEELARGREGDECCAGGSKAEGQGGQDGAEKVSKAQIHLEKDMRAAALKAPI</sequence>
<feature type="region of interest" description="Disordered" evidence="1">
    <location>
        <begin position="236"/>
        <end position="256"/>
    </location>
</feature>
<protein>
    <submittedName>
        <fullName evidence="2">Uncharacterized protein</fullName>
    </submittedName>
</protein>
<reference evidence="3" key="1">
    <citation type="journal article" date="2018" name="Nat. Microbiol.">
        <title>Leveraging single-cell genomics to expand the fungal tree of life.</title>
        <authorList>
            <person name="Ahrendt S.R."/>
            <person name="Quandt C.A."/>
            <person name="Ciobanu D."/>
            <person name="Clum A."/>
            <person name="Salamov A."/>
            <person name="Andreopoulos B."/>
            <person name="Cheng J.F."/>
            <person name="Woyke T."/>
            <person name="Pelin A."/>
            <person name="Henrissat B."/>
            <person name="Reynolds N.K."/>
            <person name="Benny G.L."/>
            <person name="Smith M.E."/>
            <person name="James T.Y."/>
            <person name="Grigoriev I.V."/>
        </authorList>
    </citation>
    <scope>NUCLEOTIDE SEQUENCE [LARGE SCALE GENOMIC DNA]</scope>
</reference>
<evidence type="ECO:0000313" key="3">
    <source>
        <dbReference type="Proteomes" id="UP000269721"/>
    </source>
</evidence>
<keyword evidence="3" id="KW-1185">Reference proteome</keyword>
<dbReference type="Proteomes" id="UP000269721">
    <property type="component" value="Unassembled WGS sequence"/>
</dbReference>
<evidence type="ECO:0000313" key="2">
    <source>
        <dbReference type="EMBL" id="RKO83616.1"/>
    </source>
</evidence>
<organism evidence="2 3">
    <name type="scientific">Blyttiomyces helicus</name>
    <dbReference type="NCBI Taxonomy" id="388810"/>
    <lineage>
        <taxon>Eukaryota</taxon>
        <taxon>Fungi</taxon>
        <taxon>Fungi incertae sedis</taxon>
        <taxon>Chytridiomycota</taxon>
        <taxon>Chytridiomycota incertae sedis</taxon>
        <taxon>Chytridiomycetes</taxon>
        <taxon>Chytridiomycetes incertae sedis</taxon>
        <taxon>Blyttiomyces</taxon>
    </lineage>
</organism>
<evidence type="ECO:0000256" key="1">
    <source>
        <dbReference type="SAM" id="MobiDB-lite"/>
    </source>
</evidence>
<feature type="region of interest" description="Disordered" evidence="1">
    <location>
        <begin position="118"/>
        <end position="144"/>
    </location>
</feature>
<proteinExistence type="predicted"/>
<dbReference type="EMBL" id="ML001030">
    <property type="protein sequence ID" value="RKO83616.1"/>
    <property type="molecule type" value="Genomic_DNA"/>
</dbReference>
<gene>
    <name evidence="2" type="ORF">BDK51DRAFT_33429</name>
</gene>
<name>A0A4P9W0Q4_9FUNG</name>